<proteinExistence type="predicted"/>
<dbReference type="InterPro" id="IPR026607">
    <property type="entry name" value="DMRT"/>
</dbReference>
<dbReference type="EMBL" id="JAVFWL010000002">
    <property type="protein sequence ID" value="KAK6736886.1"/>
    <property type="molecule type" value="Genomic_DNA"/>
</dbReference>
<feature type="region of interest" description="Disordered" evidence="6">
    <location>
        <begin position="253"/>
        <end position="283"/>
    </location>
</feature>
<dbReference type="Proteomes" id="UP001303046">
    <property type="component" value="Unassembled WGS sequence"/>
</dbReference>
<feature type="DNA-binding region" description="DM" evidence="5">
    <location>
        <begin position="143"/>
        <end position="202"/>
    </location>
</feature>
<feature type="domain" description="DM" evidence="7">
    <location>
        <begin position="143"/>
        <end position="202"/>
    </location>
</feature>
<dbReference type="PANTHER" id="PTHR12322">
    <property type="entry name" value="DOUBLESEX AND MAB-3 RELATED TRANSCRIPTION FACTOR DMRT"/>
    <property type="match status" value="1"/>
</dbReference>
<dbReference type="SMART" id="SM00301">
    <property type="entry name" value="DM"/>
    <property type="match status" value="2"/>
</dbReference>
<dbReference type="PROSITE" id="PS40000">
    <property type="entry name" value="DM_1"/>
    <property type="match status" value="2"/>
</dbReference>
<dbReference type="PANTHER" id="PTHR12322:SF125">
    <property type="entry name" value="PROTEIN MALE ABNORMAL 3"/>
    <property type="match status" value="1"/>
</dbReference>
<feature type="domain" description="DM" evidence="7">
    <location>
        <begin position="208"/>
        <end position="256"/>
    </location>
</feature>
<dbReference type="InterPro" id="IPR036407">
    <property type="entry name" value="DM_DNA-bd_sf"/>
</dbReference>
<reference evidence="8 9" key="1">
    <citation type="submission" date="2023-08" db="EMBL/GenBank/DDBJ databases">
        <title>A Necator americanus chromosomal reference genome.</title>
        <authorList>
            <person name="Ilik V."/>
            <person name="Petrzelkova K.J."/>
            <person name="Pardy F."/>
            <person name="Fuh T."/>
            <person name="Niatou-Singa F.S."/>
            <person name="Gouil Q."/>
            <person name="Baker L."/>
            <person name="Ritchie M.E."/>
            <person name="Jex A.R."/>
            <person name="Gazzola D."/>
            <person name="Li H."/>
            <person name="Toshio Fujiwara R."/>
            <person name="Zhan B."/>
            <person name="Aroian R.V."/>
            <person name="Pafco B."/>
            <person name="Schwarz E.M."/>
        </authorList>
    </citation>
    <scope>NUCLEOTIDE SEQUENCE [LARGE SCALE GENOMIC DNA]</scope>
    <source>
        <strain evidence="8 9">Aroian</strain>
        <tissue evidence="8">Whole animal</tissue>
    </source>
</reference>
<feature type="compositionally biased region" description="Basic and acidic residues" evidence="6">
    <location>
        <begin position="254"/>
        <end position="279"/>
    </location>
</feature>
<keyword evidence="4 5" id="KW-0539">Nucleus</keyword>
<evidence type="ECO:0000313" key="9">
    <source>
        <dbReference type="Proteomes" id="UP001303046"/>
    </source>
</evidence>
<evidence type="ECO:0000259" key="7">
    <source>
        <dbReference type="PROSITE" id="PS50809"/>
    </source>
</evidence>
<evidence type="ECO:0000256" key="6">
    <source>
        <dbReference type="SAM" id="MobiDB-lite"/>
    </source>
</evidence>
<organism evidence="8 9">
    <name type="scientific">Necator americanus</name>
    <name type="common">Human hookworm</name>
    <dbReference type="NCBI Taxonomy" id="51031"/>
    <lineage>
        <taxon>Eukaryota</taxon>
        <taxon>Metazoa</taxon>
        <taxon>Ecdysozoa</taxon>
        <taxon>Nematoda</taxon>
        <taxon>Chromadorea</taxon>
        <taxon>Rhabditida</taxon>
        <taxon>Rhabditina</taxon>
        <taxon>Rhabditomorpha</taxon>
        <taxon>Strongyloidea</taxon>
        <taxon>Ancylostomatidae</taxon>
        <taxon>Bunostominae</taxon>
        <taxon>Necator</taxon>
    </lineage>
</organism>
<name>A0ABR1CI64_NECAM</name>
<dbReference type="SUPFAM" id="SSF82927">
    <property type="entry name" value="Cysteine-rich DNA binding domain, (DM domain)"/>
    <property type="match status" value="2"/>
</dbReference>
<keyword evidence="2 5" id="KW-0862">Zinc</keyword>
<keyword evidence="3 5" id="KW-0238">DNA-binding</keyword>
<protein>
    <recommendedName>
        <fullName evidence="7">DM domain-containing protein</fullName>
    </recommendedName>
</protein>
<comment type="subcellular location">
    <subcellularLocation>
        <location evidence="5">Nucleus</location>
    </subcellularLocation>
</comment>
<evidence type="ECO:0000256" key="1">
    <source>
        <dbReference type="ARBA" id="ARBA00022723"/>
    </source>
</evidence>
<gene>
    <name evidence="8" type="primary">Necator_chrII.g7320</name>
    <name evidence="8" type="ORF">RB195_019527</name>
</gene>
<comment type="caution">
    <text evidence="8">The sequence shown here is derived from an EMBL/GenBank/DDBJ whole genome shotgun (WGS) entry which is preliminary data.</text>
</comment>
<sequence length="302" mass="34897">MTELNGGWRRMDQSKLLSFISINFATCGGAFSVPLNTYSRTMRQTQQQHNIIFLESGQGVGTYFMGKQKFSESQVGWNLILWGSSDNPRRTLRVDQRDHSDPVFRQFDKCSVEGKTEIDVVALSPAPSQNSYSSSQNEKKYFCQRCLNHDLQFPRKGHKPVCKYANCTCSDCIMVEQRRQLNNMLSKSKLAESPRETVNGRRVRDPQCARCRQHGFRVPLRGHKRVLCQFSTCKCEMCELVEDRRSLMAKQIKLRRDQQRQRNSIDGRHSSDSTGDHELTATAKVVSVPRNRRKRTEFDFKV</sequence>
<dbReference type="Gene3D" id="4.10.1040.10">
    <property type="entry name" value="DM DNA-binding domain"/>
    <property type="match status" value="2"/>
</dbReference>
<accession>A0ABR1CI64</accession>
<evidence type="ECO:0000256" key="5">
    <source>
        <dbReference type="PROSITE-ProRule" id="PRU00070"/>
    </source>
</evidence>
<evidence type="ECO:0000256" key="4">
    <source>
        <dbReference type="ARBA" id="ARBA00023242"/>
    </source>
</evidence>
<evidence type="ECO:0000256" key="3">
    <source>
        <dbReference type="ARBA" id="ARBA00023125"/>
    </source>
</evidence>
<dbReference type="InterPro" id="IPR001275">
    <property type="entry name" value="DM_DNA-bd"/>
</dbReference>
<feature type="DNA-binding region" description="DM" evidence="5">
    <location>
        <begin position="208"/>
        <end position="256"/>
    </location>
</feature>
<keyword evidence="1 5" id="KW-0479">Metal-binding</keyword>
<dbReference type="Pfam" id="PF00751">
    <property type="entry name" value="DM"/>
    <property type="match status" value="2"/>
</dbReference>
<evidence type="ECO:0000256" key="2">
    <source>
        <dbReference type="ARBA" id="ARBA00022833"/>
    </source>
</evidence>
<dbReference type="PROSITE" id="PS50809">
    <property type="entry name" value="DM_2"/>
    <property type="match status" value="2"/>
</dbReference>
<keyword evidence="9" id="KW-1185">Reference proteome</keyword>
<evidence type="ECO:0000313" key="8">
    <source>
        <dbReference type="EMBL" id="KAK6736886.1"/>
    </source>
</evidence>